<dbReference type="InterPro" id="IPR020568">
    <property type="entry name" value="Ribosomal_Su5_D2-typ_SF"/>
</dbReference>
<protein>
    <submittedName>
        <fullName evidence="2">Pantoate kinase</fullName>
    </submittedName>
</protein>
<dbReference type="EMBL" id="AP018930">
    <property type="protein sequence ID" value="BBG28033.1"/>
    <property type="molecule type" value="Genomic_DNA"/>
</dbReference>
<dbReference type="PANTHER" id="PTHR42282:SF1">
    <property type="entry name" value="PANTOATE KINASE"/>
    <property type="match status" value="1"/>
</dbReference>
<accession>A0A510E668</accession>
<accession>A0A510DYI0</accession>
<dbReference type="GO" id="GO:0016301">
    <property type="term" value="F:kinase activity"/>
    <property type="evidence" value="ECO:0007669"/>
    <property type="project" value="UniProtKB-KW"/>
</dbReference>
<gene>
    <name evidence="2" type="ORF">IC006_2574</name>
    <name evidence="3" type="ORF">IC007_2588</name>
</gene>
<dbReference type="PIRSF" id="PIRSF016896">
    <property type="entry name" value="GHMP_arc_MJ0969"/>
    <property type="match status" value="1"/>
</dbReference>
<organism evidence="2 4">
    <name type="scientific">Sulfuracidifex tepidarius</name>
    <dbReference type="NCBI Taxonomy" id="1294262"/>
    <lineage>
        <taxon>Archaea</taxon>
        <taxon>Thermoproteota</taxon>
        <taxon>Thermoprotei</taxon>
        <taxon>Sulfolobales</taxon>
        <taxon>Sulfolobaceae</taxon>
        <taxon>Sulfuracidifex</taxon>
    </lineage>
</organism>
<evidence type="ECO:0000313" key="3">
    <source>
        <dbReference type="EMBL" id="BBG28033.1"/>
    </source>
</evidence>
<dbReference type="SUPFAM" id="SSF54211">
    <property type="entry name" value="Ribosomal protein S5 domain 2-like"/>
    <property type="match status" value="1"/>
</dbReference>
<dbReference type="Proteomes" id="UP000322983">
    <property type="component" value="Chromosome"/>
</dbReference>
<dbReference type="AlphaFoldDB" id="A0A510DYI0"/>
<dbReference type="OrthoDB" id="85822at2157"/>
<dbReference type="InterPro" id="IPR014721">
    <property type="entry name" value="Ribsml_uS5_D2-typ_fold_subgr"/>
</dbReference>
<evidence type="ECO:0000259" key="1">
    <source>
        <dbReference type="Pfam" id="PF00288"/>
    </source>
</evidence>
<dbReference type="KEGG" id="step:IC006_2574"/>
<proteinExistence type="predicted"/>
<evidence type="ECO:0000313" key="2">
    <source>
        <dbReference type="EMBL" id="BBG25239.1"/>
    </source>
</evidence>
<reference evidence="5" key="1">
    <citation type="submission" date="2018-09" db="EMBL/GenBank/DDBJ databases">
        <title>Complete Genome Sequencing of Sulfolobus sp. JCM 16834.</title>
        <authorList>
            <person name="Kato S."/>
            <person name="Itoh T."/>
            <person name="Ohkuma M."/>
        </authorList>
    </citation>
    <scope>NUCLEOTIDE SEQUENCE [LARGE SCALE GENOMIC DNA]</scope>
    <source>
        <strain evidence="5">IC-007</strain>
    </source>
</reference>
<reference evidence="2 4" key="2">
    <citation type="journal article" date="2020" name="Int. J. Syst. Evol. Microbiol.">
        <title>Sulfuracidifex tepidarius gen. nov., sp. nov. and transfer of Sulfolobus metallicus Huber and Stetter 1992 to the genus Sulfuracidifex as Sulfuracidifex metallicus comb. nov.</title>
        <authorList>
            <person name="Itoh T."/>
            <person name="Miura T."/>
            <person name="Sakai H.D."/>
            <person name="Kato S."/>
            <person name="Ohkuma M."/>
            <person name="Takashina T."/>
        </authorList>
    </citation>
    <scope>NUCLEOTIDE SEQUENCE [LARGE SCALE GENOMIC DNA]</scope>
    <source>
        <strain evidence="2 4">IC-006</strain>
        <strain evidence="3">IC-007</strain>
    </source>
</reference>
<feature type="domain" description="GHMP kinase N-terminal" evidence="1">
    <location>
        <begin position="62"/>
        <end position="134"/>
    </location>
</feature>
<keyword evidence="2" id="KW-0418">Kinase</keyword>
<evidence type="ECO:0000313" key="4">
    <source>
        <dbReference type="Proteomes" id="UP000322983"/>
    </source>
</evidence>
<dbReference type="STRING" id="1294262.GCA_001316085_01462"/>
<dbReference type="Gene3D" id="3.30.230.10">
    <property type="match status" value="1"/>
</dbReference>
<keyword evidence="2" id="KW-0808">Transferase</keyword>
<dbReference type="GeneID" id="41718860"/>
<keyword evidence="4" id="KW-1185">Reference proteome</keyword>
<dbReference type="InterPro" id="IPR012043">
    <property type="entry name" value="PoK"/>
</dbReference>
<name>A0A510DYI0_9CREN</name>
<dbReference type="InterPro" id="IPR006204">
    <property type="entry name" value="GHMP_kinase_N_dom"/>
</dbReference>
<dbReference type="Pfam" id="PF00288">
    <property type="entry name" value="GHMP_kinases_N"/>
    <property type="match status" value="1"/>
</dbReference>
<dbReference type="RefSeq" id="WP_054845803.1">
    <property type="nucleotide sequence ID" value="NZ_AP018929.1"/>
</dbReference>
<sequence>MVLVRVPLSVSALWYPVIGNTTSESGSIGISITLEPALIAEVRKGEGVKLNGNEVHVPNLNFLERKLGKVRMEVFSRVPLGYGYGMSGAMSLAYALGISEISGIKTENAVEVAHESEVITGNGLGDVLSELHGGVVCRENAGSPSKATFHNFYPEDRIILTKTVEKLPTKSILSRVEWVPSSVKNLCNSLNIERIFNEARRFTEALGFVSPYADSYRKKGIIVKMGNFESGVWTVHTIARKGASVV</sequence>
<evidence type="ECO:0000313" key="5">
    <source>
        <dbReference type="Proteomes" id="UP000325030"/>
    </source>
</evidence>
<dbReference type="Proteomes" id="UP000325030">
    <property type="component" value="Chromosome"/>
</dbReference>
<dbReference type="PANTHER" id="PTHR42282">
    <property type="entry name" value="PANTOATE KINASE-RELATED"/>
    <property type="match status" value="1"/>
</dbReference>
<dbReference type="GO" id="GO:0005524">
    <property type="term" value="F:ATP binding"/>
    <property type="evidence" value="ECO:0007669"/>
    <property type="project" value="InterPro"/>
</dbReference>
<dbReference type="EMBL" id="AP018929">
    <property type="protein sequence ID" value="BBG25239.1"/>
    <property type="molecule type" value="Genomic_DNA"/>
</dbReference>